<organism evidence="3 4">
    <name type="scientific">Sorghum bicolor</name>
    <name type="common">Sorghum</name>
    <name type="synonym">Sorghum vulgare</name>
    <dbReference type="NCBI Taxonomy" id="4558"/>
    <lineage>
        <taxon>Eukaryota</taxon>
        <taxon>Viridiplantae</taxon>
        <taxon>Streptophyta</taxon>
        <taxon>Embryophyta</taxon>
        <taxon>Tracheophyta</taxon>
        <taxon>Spermatophyta</taxon>
        <taxon>Magnoliopsida</taxon>
        <taxon>Liliopsida</taxon>
        <taxon>Poales</taxon>
        <taxon>Poaceae</taxon>
        <taxon>PACMAD clade</taxon>
        <taxon>Panicoideae</taxon>
        <taxon>Andropogonodae</taxon>
        <taxon>Andropogoneae</taxon>
        <taxon>Sorghinae</taxon>
        <taxon>Sorghum</taxon>
    </lineage>
</organism>
<accession>A0A1B6QIS5</accession>
<reference evidence="4" key="2">
    <citation type="journal article" date="2018" name="Plant J.">
        <title>The Sorghum bicolor reference genome: improved assembly, gene annotations, a transcriptome atlas, and signatures of genome organization.</title>
        <authorList>
            <person name="McCormick R.F."/>
            <person name="Truong S.K."/>
            <person name="Sreedasyam A."/>
            <person name="Jenkins J."/>
            <person name="Shu S."/>
            <person name="Sims D."/>
            <person name="Kennedy M."/>
            <person name="Amirebrahimi M."/>
            <person name="Weers B.D."/>
            <person name="McKinley B."/>
            <person name="Mattison A."/>
            <person name="Morishige D.T."/>
            <person name="Grimwood J."/>
            <person name="Schmutz J."/>
            <person name="Mullet J.E."/>
        </authorList>
    </citation>
    <scope>NUCLEOTIDE SEQUENCE [LARGE SCALE GENOMIC DNA]</scope>
    <source>
        <strain evidence="4">cv. BTx623</strain>
    </source>
</reference>
<evidence type="ECO:0000313" key="4">
    <source>
        <dbReference type="Proteomes" id="UP000000768"/>
    </source>
</evidence>
<dbReference type="PANTHER" id="PTHR34277">
    <property type="entry name" value="CLAVATA3/ESR (CLE)-RELATED PROTEIN 26"/>
    <property type="match status" value="1"/>
</dbReference>
<dbReference type="EMBL" id="CM000760">
    <property type="protein sequence ID" value="KXG37810.1"/>
    <property type="molecule type" value="Genomic_DNA"/>
</dbReference>
<evidence type="ECO:0000256" key="1">
    <source>
        <dbReference type="SAM" id="MobiDB-lite"/>
    </source>
</evidence>
<dbReference type="OMA" id="RYCYSSH"/>
<dbReference type="InParanoid" id="A0A1B6QIS5"/>
<dbReference type="Gramene" id="KXG37810">
    <property type="protein sequence ID" value="KXG37810"/>
    <property type="gene ID" value="SORBI_3001G130900"/>
</dbReference>
<reference evidence="3 4" key="1">
    <citation type="journal article" date="2009" name="Nature">
        <title>The Sorghum bicolor genome and the diversification of grasses.</title>
        <authorList>
            <person name="Paterson A.H."/>
            <person name="Bowers J.E."/>
            <person name="Bruggmann R."/>
            <person name="Dubchak I."/>
            <person name="Grimwood J."/>
            <person name="Gundlach H."/>
            <person name="Haberer G."/>
            <person name="Hellsten U."/>
            <person name="Mitros T."/>
            <person name="Poliakov A."/>
            <person name="Schmutz J."/>
            <person name="Spannagl M."/>
            <person name="Tang H."/>
            <person name="Wang X."/>
            <person name="Wicker T."/>
            <person name="Bharti A.K."/>
            <person name="Chapman J."/>
            <person name="Feltus F.A."/>
            <person name="Gowik U."/>
            <person name="Grigoriev I.V."/>
            <person name="Lyons E."/>
            <person name="Maher C.A."/>
            <person name="Martis M."/>
            <person name="Narechania A."/>
            <person name="Otillar R.P."/>
            <person name="Penning B.W."/>
            <person name="Salamov A.A."/>
            <person name="Wang Y."/>
            <person name="Zhang L."/>
            <person name="Carpita N.C."/>
            <person name="Freeling M."/>
            <person name="Gingle A.R."/>
            <person name="Hash C.T."/>
            <person name="Keller B."/>
            <person name="Klein P."/>
            <person name="Kresovich S."/>
            <person name="McCann M.C."/>
            <person name="Ming R."/>
            <person name="Peterson D.G."/>
            <person name="Mehboob-ur-Rahman"/>
            <person name="Ware D."/>
            <person name="Westhoff P."/>
            <person name="Mayer K.F."/>
            <person name="Messing J."/>
            <person name="Rokhsar D.S."/>
        </authorList>
    </citation>
    <scope>NUCLEOTIDE SEQUENCE [LARGE SCALE GENOMIC DNA]</scope>
    <source>
        <strain evidence="4">cv. BTx623</strain>
    </source>
</reference>
<feature type="signal peptide" evidence="2">
    <location>
        <begin position="1"/>
        <end position="20"/>
    </location>
</feature>
<feature type="chain" id="PRO_5008589703" evidence="2">
    <location>
        <begin position="21"/>
        <end position="88"/>
    </location>
</feature>
<evidence type="ECO:0000313" key="3">
    <source>
        <dbReference type="EMBL" id="KXG37810.1"/>
    </source>
</evidence>
<dbReference type="PANTHER" id="PTHR34277:SF21">
    <property type="entry name" value="CLE FAMILY OSCLE305 PROTEIN"/>
    <property type="match status" value="1"/>
</dbReference>
<dbReference type="InterPro" id="IPR039316">
    <property type="entry name" value="CLE25/26"/>
</dbReference>
<proteinExistence type="predicted"/>
<dbReference type="AlphaFoldDB" id="A0A1B6QIS5"/>
<dbReference type="Proteomes" id="UP000000768">
    <property type="component" value="Chromosome 1"/>
</dbReference>
<protein>
    <submittedName>
        <fullName evidence="3">Uncharacterized protein</fullName>
    </submittedName>
</protein>
<name>A0A1B6QIS5_SORBI</name>
<gene>
    <name evidence="3" type="ORF">SORBI_3001G130900</name>
</gene>
<keyword evidence="2" id="KW-0732">Signal</keyword>
<keyword evidence="4" id="KW-1185">Reference proteome</keyword>
<feature type="compositionally biased region" description="Low complexity" evidence="1">
    <location>
        <begin position="39"/>
        <end position="60"/>
    </location>
</feature>
<feature type="region of interest" description="Disordered" evidence="1">
    <location>
        <begin position="21"/>
        <end position="88"/>
    </location>
</feature>
<evidence type="ECO:0000256" key="2">
    <source>
        <dbReference type="SAM" id="SignalP"/>
    </source>
</evidence>
<sequence>MGKLALLICVALLSAAMANGTRPAAGTVGGGGAAPPASPVVATTPATAGVVRTPPAAAAADSKRKVPNGPDPIHNRRARWGEAPSKRV</sequence>